<feature type="signal peptide" evidence="1">
    <location>
        <begin position="1"/>
        <end position="25"/>
    </location>
</feature>
<dbReference type="Proteomes" id="UP000324748">
    <property type="component" value="Unassembled WGS sequence"/>
</dbReference>
<name>A0A5B0M6G7_PUCGR</name>
<keyword evidence="3" id="KW-1185">Reference proteome</keyword>
<dbReference type="AlphaFoldDB" id="A0A5B0M6G7"/>
<organism evidence="2 3">
    <name type="scientific">Puccinia graminis f. sp. tritici</name>
    <dbReference type="NCBI Taxonomy" id="56615"/>
    <lineage>
        <taxon>Eukaryota</taxon>
        <taxon>Fungi</taxon>
        <taxon>Dikarya</taxon>
        <taxon>Basidiomycota</taxon>
        <taxon>Pucciniomycotina</taxon>
        <taxon>Pucciniomycetes</taxon>
        <taxon>Pucciniales</taxon>
        <taxon>Pucciniaceae</taxon>
        <taxon>Puccinia</taxon>
    </lineage>
</organism>
<evidence type="ECO:0000256" key="1">
    <source>
        <dbReference type="SAM" id="SignalP"/>
    </source>
</evidence>
<dbReference type="EMBL" id="VSWC01000170">
    <property type="protein sequence ID" value="KAA1071628.1"/>
    <property type="molecule type" value="Genomic_DNA"/>
</dbReference>
<keyword evidence="1" id="KW-0732">Signal</keyword>
<sequence length="572" mass="66533">MTVFLVHQTMKLIVLAVCFLQSAKSVRINDLLLKNKNGNTFTPMSTKRSFTEGDIELYFNTVRPFRQPTPGSYKNQLDLAMRKSKNENQGSSEKILVDPYWPTLNAQILWEDFDIMTKDLQDLKKSIENRSIENAIIEQDGTVIKPRGHSRTILREHANGLELIHNSLKQHMSYKIEQWAYENHFPDPKIFSSKSVLKKIGSSSDSSSKKEKMIMGPENVVRHFPKDRLEELSEKLENEGKSYANDKDQDFMTLRRIHIQTLDQVYKFGLIDDEDLKNLAVRWFNSRFLPTIHNMFQFFYPFREVDENKGFQSLKFALKSYYQSPFLNILKVLGDLSNRRFAESLIVYQSLKFKADIRDPFENVVKKAVDCLCQNNGLLKALEEGEEYQLDKSVEKGLIDLIKIFKDDVIWTQNWRKNEAIMITGKILELVVEHGLKNAPSTTIITSVAPMFDDAVIIRLKLLNLRNHVLLELKNIHHYLETEFPLSKGVGRERISPLEELNLIGNHIRESPLQLQYRETISKIKILDEKACTREMEDQVQFVGKEIEKLRKLYSEPKPSALKNMCFGFNMK</sequence>
<evidence type="ECO:0000313" key="3">
    <source>
        <dbReference type="Proteomes" id="UP000324748"/>
    </source>
</evidence>
<proteinExistence type="predicted"/>
<gene>
    <name evidence="2" type="ORF">PGT21_013334</name>
</gene>
<protein>
    <submittedName>
        <fullName evidence="2">Uncharacterized protein</fullName>
    </submittedName>
</protein>
<reference evidence="2 3" key="1">
    <citation type="submission" date="2019-05" db="EMBL/GenBank/DDBJ databases">
        <title>Emergence of the Ug99 lineage of the wheat stem rust pathogen through somatic hybridization.</title>
        <authorList>
            <person name="Li F."/>
            <person name="Upadhyaya N.M."/>
            <person name="Sperschneider J."/>
            <person name="Matny O."/>
            <person name="Nguyen-Phuc H."/>
            <person name="Mago R."/>
            <person name="Raley C."/>
            <person name="Miller M.E."/>
            <person name="Silverstein K.A.T."/>
            <person name="Henningsen E."/>
            <person name="Hirsch C.D."/>
            <person name="Visser B."/>
            <person name="Pretorius Z.A."/>
            <person name="Steffenson B.J."/>
            <person name="Schwessinger B."/>
            <person name="Dodds P.N."/>
            <person name="Figueroa M."/>
        </authorList>
    </citation>
    <scope>NUCLEOTIDE SEQUENCE [LARGE SCALE GENOMIC DNA]</scope>
    <source>
        <strain evidence="2">21-0</strain>
    </source>
</reference>
<feature type="chain" id="PRO_5022702413" evidence="1">
    <location>
        <begin position="26"/>
        <end position="572"/>
    </location>
</feature>
<comment type="caution">
    <text evidence="2">The sequence shown here is derived from an EMBL/GenBank/DDBJ whole genome shotgun (WGS) entry which is preliminary data.</text>
</comment>
<evidence type="ECO:0000313" key="2">
    <source>
        <dbReference type="EMBL" id="KAA1071628.1"/>
    </source>
</evidence>
<accession>A0A5B0M6G7</accession>